<organism evidence="1">
    <name type="scientific">Utricularia reniformis</name>
    <dbReference type="NCBI Taxonomy" id="192314"/>
    <lineage>
        <taxon>Eukaryota</taxon>
        <taxon>Viridiplantae</taxon>
        <taxon>Streptophyta</taxon>
        <taxon>Embryophyta</taxon>
        <taxon>Tracheophyta</taxon>
        <taxon>Spermatophyta</taxon>
        <taxon>Magnoliopsida</taxon>
        <taxon>eudicotyledons</taxon>
        <taxon>Gunneridae</taxon>
        <taxon>Pentapetalae</taxon>
        <taxon>asterids</taxon>
        <taxon>lamiids</taxon>
        <taxon>Lamiales</taxon>
        <taxon>Lentibulariaceae</taxon>
        <taxon>Utricularia</taxon>
    </lineage>
</organism>
<protein>
    <submittedName>
        <fullName evidence="1">Uncharacterized protein</fullName>
    </submittedName>
</protein>
<dbReference type="AlphaFoldDB" id="A0A1Y0B2K1"/>
<evidence type="ECO:0000313" key="1">
    <source>
        <dbReference type="EMBL" id="ART31666.1"/>
    </source>
</evidence>
<reference evidence="1" key="1">
    <citation type="submission" date="2017-03" db="EMBL/GenBank/DDBJ databases">
        <title>The mitochondrial genome of the carnivorous plant Utricularia reniformis (Lentibulariaceae): structure, comparative analysis and evolutionary landmarks.</title>
        <authorList>
            <person name="Silva S.R."/>
            <person name="Alvarenga D.O."/>
            <person name="Michael T.P."/>
            <person name="Miranda V.F.O."/>
            <person name="Varani A.M."/>
        </authorList>
    </citation>
    <scope>NUCLEOTIDE SEQUENCE</scope>
</reference>
<dbReference type="EMBL" id="KY774314">
    <property type="protein sequence ID" value="ART31666.1"/>
    <property type="molecule type" value="Genomic_DNA"/>
</dbReference>
<geneLocation type="mitochondrion" evidence="1"/>
<accession>A0A1Y0B2K1</accession>
<sequence>MGFFIVVSGFADPYFFERTQVYAQMRRWLRYVQWYTQLTQGIIFGEDPLYLLRVARDPP</sequence>
<keyword evidence="1" id="KW-0496">Mitochondrion</keyword>
<proteinExistence type="predicted"/>
<name>A0A1Y0B2K1_9LAMI</name>
<gene>
    <name evidence="1" type="ORF">AEK19_MT1476</name>
</gene>